<proteinExistence type="predicted"/>
<dbReference type="PANTHER" id="PTHR13954:SF6">
    <property type="entry name" value="NON-SPECIFIC SERINE_THREONINE PROTEIN KINASE"/>
    <property type="match status" value="1"/>
</dbReference>
<dbReference type="PANTHER" id="PTHR13954">
    <property type="entry name" value="IRE1-RELATED"/>
    <property type="match status" value="1"/>
</dbReference>
<accession>V7PHJ3</accession>
<reference evidence="2 3" key="1">
    <citation type="submission" date="2013-11" db="EMBL/GenBank/DDBJ databases">
        <title>The Genome Sequence of Plasmodium yoelii 17X.</title>
        <authorList>
            <consortium name="The Broad Institute Genomics Platform"/>
            <consortium name="The Broad Institute Genome Sequencing Center for Infectious Disease"/>
            <person name="Neafsey D."/>
            <person name="Adams J."/>
            <person name="Walker B."/>
            <person name="Young S.K."/>
            <person name="Zeng Q."/>
            <person name="Gargeya S."/>
            <person name="Fitzgerald M."/>
            <person name="Haas B."/>
            <person name="Abouelleil A."/>
            <person name="Alvarado L."/>
            <person name="Chapman S.B."/>
            <person name="Gainer-Dewar J."/>
            <person name="Goldberg J."/>
            <person name="Griggs A."/>
            <person name="Gujja S."/>
            <person name="Hansen M."/>
            <person name="Howarth C."/>
            <person name="Imamovic A."/>
            <person name="Ireland A."/>
            <person name="Larimer J."/>
            <person name="McCowan C."/>
            <person name="Murphy C."/>
            <person name="Pearson M."/>
            <person name="Poon T.W."/>
            <person name="Priest M."/>
            <person name="Roberts A."/>
            <person name="Saif S."/>
            <person name="Shea T."/>
            <person name="Sykes S."/>
            <person name="Wortman J."/>
            <person name="Nusbaum C."/>
            <person name="Birren B."/>
        </authorList>
    </citation>
    <scope>NUCLEOTIDE SEQUENCE [LARGE SCALE GENOMIC DNA]</scope>
    <source>
        <strain evidence="2 3">17X</strain>
    </source>
</reference>
<dbReference type="EMBL" id="KI635789">
    <property type="protein sequence ID" value="ETB58480.1"/>
    <property type="molecule type" value="Genomic_DNA"/>
</dbReference>
<dbReference type="AlphaFoldDB" id="V7PHJ3"/>
<dbReference type="GO" id="GO:0005524">
    <property type="term" value="F:ATP binding"/>
    <property type="evidence" value="ECO:0007669"/>
    <property type="project" value="InterPro"/>
</dbReference>
<keyword evidence="2" id="KW-0808">Transferase</keyword>
<evidence type="ECO:0000313" key="3">
    <source>
        <dbReference type="Proteomes" id="UP000018538"/>
    </source>
</evidence>
<dbReference type="GO" id="GO:1990604">
    <property type="term" value="C:IRE1-TRAF2-ASK1 complex"/>
    <property type="evidence" value="ECO:0007669"/>
    <property type="project" value="TreeGrafter"/>
</dbReference>
<keyword evidence="3" id="KW-1185">Reference proteome</keyword>
<feature type="domain" description="Protein kinase" evidence="1">
    <location>
        <begin position="24"/>
        <end position="291"/>
    </location>
</feature>
<evidence type="ECO:0000259" key="1">
    <source>
        <dbReference type="PROSITE" id="PS50011"/>
    </source>
</evidence>
<dbReference type="GO" id="GO:0004674">
    <property type="term" value="F:protein serine/threonine kinase activity"/>
    <property type="evidence" value="ECO:0007669"/>
    <property type="project" value="UniProtKB-KW"/>
</dbReference>
<dbReference type="Pfam" id="PF07714">
    <property type="entry name" value="PK_Tyr_Ser-Thr"/>
    <property type="match status" value="1"/>
</dbReference>
<dbReference type="Proteomes" id="UP000018538">
    <property type="component" value="Unassembled WGS sequence"/>
</dbReference>
<dbReference type="SUPFAM" id="SSF56112">
    <property type="entry name" value="Protein kinase-like (PK-like)"/>
    <property type="match status" value="1"/>
</dbReference>
<dbReference type="InterPro" id="IPR000719">
    <property type="entry name" value="Prot_kinase_dom"/>
</dbReference>
<name>V7PHJ3_PLAYE</name>
<dbReference type="GO" id="GO:0004521">
    <property type="term" value="F:RNA endonuclease activity"/>
    <property type="evidence" value="ECO:0007669"/>
    <property type="project" value="InterPro"/>
</dbReference>
<dbReference type="InterPro" id="IPR045133">
    <property type="entry name" value="IRE1/2-like"/>
</dbReference>
<sequence length="291" mass="34866">MDNYMNRFFERCKSSEFLLGVQKYSLCEKGLNEKYGKKDKIIKNGEYNGKNYVKQNEYNIIASKFEKIKKLSHPNICRYININRKNNDYYIFSEYYSLSLYDILNSEKKNTAHFKCLRKIFGIKSQENSTKSSKMCVKLNEKNKIINHIILKKIIYEIFKGVEYLHSKNIQFLNITPHNILITSKGKIKLHNYCMSYLFDNYEYNSKKKDKEFFNKKLFIDHIISIDNCMFQENKLSSVRNIQDPKYLSDLLENDEKTILNSSLASLNDKKIERGKKKKKKKKIYFYRKLF</sequence>
<keyword evidence="2" id="KW-0723">Serine/threonine-protein kinase</keyword>
<evidence type="ECO:0000313" key="2">
    <source>
        <dbReference type="EMBL" id="ETB58480.1"/>
    </source>
</evidence>
<dbReference type="GO" id="GO:0051082">
    <property type="term" value="F:unfolded protein binding"/>
    <property type="evidence" value="ECO:0007669"/>
    <property type="project" value="TreeGrafter"/>
</dbReference>
<gene>
    <name evidence="2" type="ORF">YYC_04076</name>
</gene>
<dbReference type="InterPro" id="IPR001245">
    <property type="entry name" value="Ser-Thr/Tyr_kinase_cat_dom"/>
</dbReference>
<dbReference type="Gene3D" id="1.10.510.10">
    <property type="entry name" value="Transferase(Phosphotransferase) domain 1"/>
    <property type="match status" value="2"/>
</dbReference>
<keyword evidence="2" id="KW-0418">Kinase</keyword>
<dbReference type="GO" id="GO:0036498">
    <property type="term" value="P:IRE1-mediated unfolded protein response"/>
    <property type="evidence" value="ECO:0007669"/>
    <property type="project" value="TreeGrafter"/>
</dbReference>
<protein>
    <submittedName>
        <fullName evidence="2">Serine/threonine protein kinase</fullName>
    </submittedName>
</protein>
<dbReference type="PROSITE" id="PS50011">
    <property type="entry name" value="PROTEIN_KINASE_DOM"/>
    <property type="match status" value="1"/>
</dbReference>
<dbReference type="InterPro" id="IPR011009">
    <property type="entry name" value="Kinase-like_dom_sf"/>
</dbReference>
<organism evidence="2 3">
    <name type="scientific">Plasmodium yoelii 17X</name>
    <dbReference type="NCBI Taxonomy" id="1323249"/>
    <lineage>
        <taxon>Eukaryota</taxon>
        <taxon>Sar</taxon>
        <taxon>Alveolata</taxon>
        <taxon>Apicomplexa</taxon>
        <taxon>Aconoidasida</taxon>
        <taxon>Haemosporida</taxon>
        <taxon>Plasmodiidae</taxon>
        <taxon>Plasmodium</taxon>
        <taxon>Plasmodium (Vinckeia)</taxon>
    </lineage>
</organism>